<evidence type="ECO:0000313" key="2">
    <source>
        <dbReference type="EMBL" id="KIE06255.1"/>
    </source>
</evidence>
<name>A0A0C1R1W2_9RICK</name>
<comment type="caution">
    <text evidence="2">The sequence shown here is derived from an EMBL/GenBank/DDBJ whole genome shotgun (WGS) entry which is preliminary data.</text>
</comment>
<dbReference type="Proteomes" id="UP000031258">
    <property type="component" value="Unassembled WGS sequence"/>
</dbReference>
<keyword evidence="3" id="KW-1185">Reference proteome</keyword>
<dbReference type="EMBL" id="JSWE01000016">
    <property type="protein sequence ID" value="KIE06255.1"/>
    <property type="molecule type" value="Genomic_DNA"/>
</dbReference>
<proteinExistence type="predicted"/>
<evidence type="ECO:0000313" key="3">
    <source>
        <dbReference type="Proteomes" id="UP000031258"/>
    </source>
</evidence>
<accession>A0A0C1R1W2</accession>
<dbReference type="AlphaFoldDB" id="A0A0C1R1W2"/>
<sequence>MTKLIKDLTEISLKGEMEAHLNEDSLEEGNNRRNGISRKQVRTGGVSFLLEVPRETAIVVLNHK</sequence>
<gene>
    <name evidence="2" type="ORF">NF27_AP00030</name>
    <name evidence="1" type="ORF">NF27_BE00040</name>
</gene>
<dbReference type="EMBL" id="JSWE01000030">
    <property type="protein sequence ID" value="KIE06210.1"/>
    <property type="molecule type" value="Genomic_DNA"/>
</dbReference>
<protein>
    <recommendedName>
        <fullName evidence="4">Transposase</fullName>
    </recommendedName>
</protein>
<reference evidence="2 3" key="1">
    <citation type="submission" date="2014-11" db="EMBL/GenBank/DDBJ databases">
        <title>A Rickettsiales Symbiont of Amoebae With Ancient Features.</title>
        <authorList>
            <person name="Schulz F."/>
            <person name="Martijn J."/>
            <person name="Wascher F."/>
            <person name="Kostanjsek R."/>
            <person name="Ettema T.J."/>
            <person name="Horn M."/>
        </authorList>
    </citation>
    <scope>NUCLEOTIDE SEQUENCE [LARGE SCALE GENOMIC DNA]</scope>
    <source>
        <strain evidence="2 3">UWC36</strain>
    </source>
</reference>
<evidence type="ECO:0008006" key="4">
    <source>
        <dbReference type="Google" id="ProtNLM"/>
    </source>
</evidence>
<dbReference type="STRING" id="86105.NF27_AP00030"/>
<evidence type="ECO:0000313" key="1">
    <source>
        <dbReference type="EMBL" id="KIE06210.1"/>
    </source>
</evidence>
<organism evidence="2 3">
    <name type="scientific">Candidatus Jidaibacter acanthamoebae</name>
    <dbReference type="NCBI Taxonomy" id="86105"/>
    <lineage>
        <taxon>Bacteria</taxon>
        <taxon>Pseudomonadati</taxon>
        <taxon>Pseudomonadota</taxon>
        <taxon>Alphaproteobacteria</taxon>
        <taxon>Rickettsiales</taxon>
        <taxon>Candidatus Midichloriaceae</taxon>
        <taxon>Candidatus Jidaibacter</taxon>
    </lineage>
</organism>